<evidence type="ECO:0000256" key="2">
    <source>
        <dbReference type="SAM" id="Phobius"/>
    </source>
</evidence>
<dbReference type="AlphaFoldDB" id="A0A9P8ZWW6"/>
<feature type="region of interest" description="Disordered" evidence="1">
    <location>
        <begin position="1"/>
        <end position="25"/>
    </location>
</feature>
<dbReference type="Pfam" id="PF16015">
    <property type="entry name" value="Promethin"/>
    <property type="match status" value="1"/>
</dbReference>
<keyword evidence="2" id="KW-0472">Membrane</keyword>
<keyword evidence="2" id="KW-1133">Transmembrane helix</keyword>
<feature type="transmembrane region" description="Helical" evidence="2">
    <location>
        <begin position="76"/>
        <end position="95"/>
    </location>
</feature>
<dbReference type="Proteomes" id="UP000758603">
    <property type="component" value="Unassembled WGS sequence"/>
</dbReference>
<dbReference type="EMBL" id="JAGPXC010000006">
    <property type="protein sequence ID" value="KAH6652398.1"/>
    <property type="molecule type" value="Genomic_DNA"/>
</dbReference>
<evidence type="ECO:0000313" key="4">
    <source>
        <dbReference type="Proteomes" id="UP000758603"/>
    </source>
</evidence>
<keyword evidence="4" id="KW-1185">Reference proteome</keyword>
<dbReference type="RefSeq" id="XP_045956676.1">
    <property type="nucleotide sequence ID" value="XM_046107765.1"/>
</dbReference>
<evidence type="ECO:0000256" key="1">
    <source>
        <dbReference type="SAM" id="MobiDB-lite"/>
    </source>
</evidence>
<evidence type="ECO:0000313" key="3">
    <source>
        <dbReference type="EMBL" id="KAH6652398.1"/>
    </source>
</evidence>
<dbReference type="GeneID" id="70136656"/>
<keyword evidence="2" id="KW-0812">Transmembrane</keyword>
<proteinExistence type="predicted"/>
<sequence>MAPNSDASMQGHAKRAYSFSQRQVDRVISPQRRQKSYDATTQFATEKPAFFAFIVSQLFFSALPIGLFISFSLSTVALAVISAVAFSFFWVGIALLVLVPILFITVSIAIVVWLWAFATFLVGRWVYRMLPVSLQGDVQVRVPNGKQVIFQKDRNSGAGIGFDQVKEEATEVEE</sequence>
<reference evidence="3" key="1">
    <citation type="journal article" date="2021" name="Nat. Commun.">
        <title>Genetic determinants of endophytism in the Arabidopsis root mycobiome.</title>
        <authorList>
            <person name="Mesny F."/>
            <person name="Miyauchi S."/>
            <person name="Thiergart T."/>
            <person name="Pickel B."/>
            <person name="Atanasova L."/>
            <person name="Karlsson M."/>
            <person name="Huettel B."/>
            <person name="Barry K.W."/>
            <person name="Haridas S."/>
            <person name="Chen C."/>
            <person name="Bauer D."/>
            <person name="Andreopoulos W."/>
            <person name="Pangilinan J."/>
            <person name="LaButti K."/>
            <person name="Riley R."/>
            <person name="Lipzen A."/>
            <person name="Clum A."/>
            <person name="Drula E."/>
            <person name="Henrissat B."/>
            <person name="Kohler A."/>
            <person name="Grigoriev I.V."/>
            <person name="Martin F.M."/>
            <person name="Hacquard S."/>
        </authorList>
    </citation>
    <scope>NUCLEOTIDE SEQUENCE</scope>
    <source>
        <strain evidence="3">MPI-SDFR-AT-0073</strain>
    </source>
</reference>
<name>A0A9P8ZWW6_9PEZI</name>
<comment type="caution">
    <text evidence="3">The sequence shown here is derived from an EMBL/GenBank/DDBJ whole genome shotgun (WGS) entry which is preliminary data.</text>
</comment>
<dbReference type="OrthoDB" id="3928876at2759"/>
<feature type="transmembrane region" description="Helical" evidence="2">
    <location>
        <begin position="101"/>
        <end position="122"/>
    </location>
</feature>
<feature type="transmembrane region" description="Helical" evidence="2">
    <location>
        <begin position="49"/>
        <end position="69"/>
    </location>
</feature>
<protein>
    <submittedName>
        <fullName evidence="3">Uncharacterized protein</fullName>
    </submittedName>
</protein>
<organism evidence="3 4">
    <name type="scientific">Truncatella angustata</name>
    <dbReference type="NCBI Taxonomy" id="152316"/>
    <lineage>
        <taxon>Eukaryota</taxon>
        <taxon>Fungi</taxon>
        <taxon>Dikarya</taxon>
        <taxon>Ascomycota</taxon>
        <taxon>Pezizomycotina</taxon>
        <taxon>Sordariomycetes</taxon>
        <taxon>Xylariomycetidae</taxon>
        <taxon>Amphisphaeriales</taxon>
        <taxon>Sporocadaceae</taxon>
        <taxon>Truncatella</taxon>
    </lineage>
</organism>
<gene>
    <name evidence="3" type="ORF">BKA67DRAFT_661139</name>
</gene>
<accession>A0A9P8ZWW6</accession>